<evidence type="ECO:0000256" key="1">
    <source>
        <dbReference type="ARBA" id="ARBA00004496"/>
    </source>
</evidence>
<dbReference type="FunFam" id="2.40.50.140:FF:000004">
    <property type="entry name" value="Elongation factor P"/>
    <property type="match status" value="1"/>
</dbReference>
<dbReference type="SMART" id="SM01185">
    <property type="entry name" value="EFP"/>
    <property type="match status" value="1"/>
</dbReference>
<accession>A0A1F6FLG8</accession>
<dbReference type="PANTHER" id="PTHR30053">
    <property type="entry name" value="ELONGATION FACTOR P"/>
    <property type="match status" value="1"/>
</dbReference>
<dbReference type="CDD" id="cd04470">
    <property type="entry name" value="S1_EF-P_repeat_1"/>
    <property type="match status" value="1"/>
</dbReference>
<evidence type="ECO:0000256" key="8">
    <source>
        <dbReference type="NCBIfam" id="TIGR00038"/>
    </source>
</evidence>
<name>A0A1F6FLG8_9BACT</name>
<dbReference type="InterPro" id="IPR012340">
    <property type="entry name" value="NA-bd_OB-fold"/>
</dbReference>
<sequence>MLNYTDLKVGTVFKFAGDPYQVIKSSHLKMGRGAAVLQTKIKNLKNGSVLERNFKQADKFEKADVAKKKAEFLYSQGDKCNFMDENYEQFFIEKSVIEAQLKFLKESASVNVLYFDGSPLGIELPPKIDLAVVEAPPAIRGDTAQGSVTKSVKLETGAEINTPIFIKEGDIIRINTETGEYVERVK</sequence>
<feature type="domain" description="Elongation factor P C-terminal" evidence="10">
    <location>
        <begin position="128"/>
        <end position="184"/>
    </location>
</feature>
<protein>
    <recommendedName>
        <fullName evidence="7 8">Elongation factor P</fullName>
        <shortName evidence="7">EF-P</shortName>
    </recommendedName>
</protein>
<evidence type="ECO:0000256" key="5">
    <source>
        <dbReference type="ARBA" id="ARBA00022768"/>
    </source>
</evidence>
<evidence type="ECO:0000256" key="2">
    <source>
        <dbReference type="ARBA" id="ARBA00004815"/>
    </source>
</evidence>
<keyword evidence="4 7" id="KW-0963">Cytoplasm</keyword>
<comment type="pathway">
    <text evidence="2 7">Protein biosynthesis; polypeptide chain elongation.</text>
</comment>
<dbReference type="AlphaFoldDB" id="A0A1F6FLG8"/>
<proteinExistence type="inferred from homology"/>
<dbReference type="EMBL" id="MFMW01000029">
    <property type="protein sequence ID" value="OGG86702.1"/>
    <property type="molecule type" value="Genomic_DNA"/>
</dbReference>
<dbReference type="GO" id="GO:0005829">
    <property type="term" value="C:cytosol"/>
    <property type="evidence" value="ECO:0007669"/>
    <property type="project" value="UniProtKB-ARBA"/>
</dbReference>
<dbReference type="PANTHER" id="PTHR30053:SF12">
    <property type="entry name" value="ELONGATION FACTOR P (EF-P) FAMILY PROTEIN"/>
    <property type="match status" value="1"/>
</dbReference>
<dbReference type="Pfam" id="PF09285">
    <property type="entry name" value="Elong-fact-P_C"/>
    <property type="match status" value="1"/>
</dbReference>
<organism evidence="12 13">
    <name type="scientific">Candidatus Kuenenbacteria bacterium RIFCSPHIGHO2_02_FULL_39_13</name>
    <dbReference type="NCBI Taxonomy" id="1798561"/>
    <lineage>
        <taxon>Bacteria</taxon>
        <taxon>Candidatus Kueneniibacteriota</taxon>
    </lineage>
</organism>
<comment type="function">
    <text evidence="7">Involved in peptide bond synthesis. Stimulates efficient translation and peptide-bond synthesis on native or reconstituted 70S ribosomes in vitro. Probably functions indirectly by altering the affinity of the ribosome for aminoacyl-tRNA, thus increasing their reactivity as acceptors for peptidyl transferase.</text>
</comment>
<dbReference type="HAMAP" id="MF_00141">
    <property type="entry name" value="EF_P"/>
    <property type="match status" value="1"/>
</dbReference>
<gene>
    <name evidence="7" type="primary">efp</name>
    <name evidence="12" type="ORF">A3B87_02625</name>
</gene>
<dbReference type="SMART" id="SM00841">
    <property type="entry name" value="Elong-fact-P_C"/>
    <property type="match status" value="1"/>
</dbReference>
<evidence type="ECO:0000256" key="4">
    <source>
        <dbReference type="ARBA" id="ARBA00022490"/>
    </source>
</evidence>
<keyword evidence="6 7" id="KW-0648">Protein biosynthesis</keyword>
<comment type="subcellular location">
    <subcellularLocation>
        <location evidence="1 7">Cytoplasm</location>
    </subcellularLocation>
</comment>
<dbReference type="GO" id="GO:0043043">
    <property type="term" value="P:peptide biosynthetic process"/>
    <property type="evidence" value="ECO:0007669"/>
    <property type="project" value="InterPro"/>
</dbReference>
<feature type="domain" description="Translation elongation factor P/YeiP central" evidence="11">
    <location>
        <begin position="67"/>
        <end position="120"/>
    </location>
</feature>
<dbReference type="PIRSF" id="PIRSF005901">
    <property type="entry name" value="EF-P"/>
    <property type="match status" value="1"/>
</dbReference>
<dbReference type="Pfam" id="PF08207">
    <property type="entry name" value="EFP_N"/>
    <property type="match status" value="1"/>
</dbReference>
<evidence type="ECO:0000256" key="3">
    <source>
        <dbReference type="ARBA" id="ARBA00009479"/>
    </source>
</evidence>
<dbReference type="NCBIfam" id="NF001810">
    <property type="entry name" value="PRK00529.1"/>
    <property type="match status" value="1"/>
</dbReference>
<dbReference type="NCBIfam" id="TIGR00038">
    <property type="entry name" value="efp"/>
    <property type="match status" value="1"/>
</dbReference>
<dbReference type="InterPro" id="IPR011768">
    <property type="entry name" value="Transl_elongation_fac_P"/>
</dbReference>
<evidence type="ECO:0000313" key="13">
    <source>
        <dbReference type="Proteomes" id="UP000179136"/>
    </source>
</evidence>
<dbReference type="Pfam" id="PF01132">
    <property type="entry name" value="EFP"/>
    <property type="match status" value="1"/>
</dbReference>
<evidence type="ECO:0000256" key="7">
    <source>
        <dbReference type="HAMAP-Rule" id="MF_00141"/>
    </source>
</evidence>
<dbReference type="SUPFAM" id="SSF50249">
    <property type="entry name" value="Nucleic acid-binding proteins"/>
    <property type="match status" value="2"/>
</dbReference>
<dbReference type="Proteomes" id="UP000179136">
    <property type="component" value="Unassembled WGS sequence"/>
</dbReference>
<evidence type="ECO:0000313" key="12">
    <source>
        <dbReference type="EMBL" id="OGG86702.1"/>
    </source>
</evidence>
<dbReference type="InterPro" id="IPR020599">
    <property type="entry name" value="Transl_elong_fac_P/YeiP"/>
</dbReference>
<dbReference type="Gene3D" id="2.40.50.140">
    <property type="entry name" value="Nucleic acid-binding proteins"/>
    <property type="match status" value="2"/>
</dbReference>
<dbReference type="Gene3D" id="2.30.30.30">
    <property type="match status" value="1"/>
</dbReference>
<dbReference type="InterPro" id="IPR014722">
    <property type="entry name" value="Rib_uL2_dom2"/>
</dbReference>
<dbReference type="InterPro" id="IPR008991">
    <property type="entry name" value="Translation_prot_SH3-like_sf"/>
</dbReference>
<evidence type="ECO:0000259" key="11">
    <source>
        <dbReference type="SMART" id="SM01185"/>
    </source>
</evidence>
<dbReference type="InterPro" id="IPR001059">
    <property type="entry name" value="Transl_elong_P/YeiP_cen"/>
</dbReference>
<dbReference type="GO" id="GO:0003746">
    <property type="term" value="F:translation elongation factor activity"/>
    <property type="evidence" value="ECO:0007669"/>
    <property type="project" value="UniProtKB-UniRule"/>
</dbReference>
<dbReference type="InterPro" id="IPR015365">
    <property type="entry name" value="Elong-fact-P_C"/>
</dbReference>
<keyword evidence="5 7" id="KW-0251">Elongation factor</keyword>
<dbReference type="InterPro" id="IPR013185">
    <property type="entry name" value="Transl_elong_KOW-like"/>
</dbReference>
<dbReference type="FunFam" id="2.30.30.30:FF:000003">
    <property type="entry name" value="Elongation factor P"/>
    <property type="match status" value="1"/>
</dbReference>
<comment type="caution">
    <text evidence="12">The sequence shown here is derived from an EMBL/GenBank/DDBJ whole genome shotgun (WGS) entry which is preliminary data.</text>
</comment>
<evidence type="ECO:0000256" key="9">
    <source>
        <dbReference type="RuleBase" id="RU004389"/>
    </source>
</evidence>
<evidence type="ECO:0000256" key="6">
    <source>
        <dbReference type="ARBA" id="ARBA00022917"/>
    </source>
</evidence>
<reference evidence="12 13" key="1">
    <citation type="journal article" date="2016" name="Nat. Commun.">
        <title>Thousands of microbial genomes shed light on interconnected biogeochemical processes in an aquifer system.</title>
        <authorList>
            <person name="Anantharaman K."/>
            <person name="Brown C.T."/>
            <person name="Hug L.A."/>
            <person name="Sharon I."/>
            <person name="Castelle C.J."/>
            <person name="Probst A.J."/>
            <person name="Thomas B.C."/>
            <person name="Singh A."/>
            <person name="Wilkins M.J."/>
            <person name="Karaoz U."/>
            <person name="Brodie E.L."/>
            <person name="Williams K.H."/>
            <person name="Hubbard S.S."/>
            <person name="Banfield J.F."/>
        </authorList>
    </citation>
    <scope>NUCLEOTIDE SEQUENCE [LARGE SCALE GENOMIC DNA]</scope>
</reference>
<comment type="similarity">
    <text evidence="3 7 9">Belongs to the elongation factor P family.</text>
</comment>
<dbReference type="UniPathway" id="UPA00345"/>
<dbReference type="CDD" id="cd05794">
    <property type="entry name" value="S1_EF-P_repeat_2"/>
    <property type="match status" value="1"/>
</dbReference>
<evidence type="ECO:0000259" key="10">
    <source>
        <dbReference type="SMART" id="SM00841"/>
    </source>
</evidence>
<dbReference type="STRING" id="1798561.A3B87_02625"/>
<dbReference type="FunFam" id="2.40.50.140:FF:000009">
    <property type="entry name" value="Elongation factor P"/>
    <property type="match status" value="1"/>
</dbReference>
<dbReference type="SUPFAM" id="SSF50104">
    <property type="entry name" value="Translation proteins SH3-like domain"/>
    <property type="match status" value="1"/>
</dbReference>